<feature type="transmembrane region" description="Helical" evidence="6">
    <location>
        <begin position="180"/>
        <end position="197"/>
    </location>
</feature>
<dbReference type="Proteomes" id="UP001081283">
    <property type="component" value="Unassembled WGS sequence"/>
</dbReference>
<dbReference type="RefSeq" id="WP_267613172.1">
    <property type="nucleotide sequence ID" value="NZ_JAOVZQ010000001.1"/>
</dbReference>
<reference evidence="7" key="1">
    <citation type="submission" date="2022-10" db="EMBL/GenBank/DDBJ databases">
        <title>Hoeflea sp. J2-29, isolated from marine algae.</title>
        <authorList>
            <person name="Kristyanto S."/>
            <person name="Kim J.M."/>
            <person name="Jeon C.O."/>
        </authorList>
    </citation>
    <scope>NUCLEOTIDE SEQUENCE</scope>
    <source>
        <strain evidence="7">J2-29</strain>
    </source>
</reference>
<name>A0ABT3YHJ2_9HYPH</name>
<feature type="transmembrane region" description="Helical" evidence="6">
    <location>
        <begin position="142"/>
        <end position="160"/>
    </location>
</feature>
<gene>
    <name evidence="7" type="ORF">OEG82_14815</name>
</gene>
<keyword evidence="3 6" id="KW-0812">Transmembrane</keyword>
<accession>A0ABT3YHJ2</accession>
<dbReference type="PANTHER" id="PTHR30086">
    <property type="entry name" value="ARGININE EXPORTER PROTEIN ARGO"/>
    <property type="match status" value="1"/>
</dbReference>
<dbReference type="PANTHER" id="PTHR30086:SF20">
    <property type="entry name" value="ARGININE EXPORTER PROTEIN ARGO-RELATED"/>
    <property type="match status" value="1"/>
</dbReference>
<sequence>MTLYVLTLLAFLLPLAYSPGPGNLFFAALGARFGTMATLPANAGYHAATLVVTGLVGAGLISVIHPDTALFDVLKLAGSAYVLWLAWKMAISGRSSAKAGDNRAGFADGASLLILNPKAYVIILLMFSQFGASGPADMVERVLLISVVFTLNNLLAFLLWTLAGDGLGRLFRSESSARRLNLAFASVLAGVALWMMLG</sequence>
<keyword evidence="4 6" id="KW-1133">Transmembrane helix</keyword>
<dbReference type="EMBL" id="JAOVZQ010000001">
    <property type="protein sequence ID" value="MCY0095283.1"/>
    <property type="molecule type" value="Genomic_DNA"/>
</dbReference>
<evidence type="ECO:0000256" key="5">
    <source>
        <dbReference type="ARBA" id="ARBA00023136"/>
    </source>
</evidence>
<dbReference type="InterPro" id="IPR001123">
    <property type="entry name" value="LeuE-type"/>
</dbReference>
<comment type="caution">
    <text evidence="7">The sequence shown here is derived from an EMBL/GenBank/DDBJ whole genome shotgun (WGS) entry which is preliminary data.</text>
</comment>
<evidence type="ECO:0000256" key="6">
    <source>
        <dbReference type="SAM" id="Phobius"/>
    </source>
</evidence>
<evidence type="ECO:0000256" key="4">
    <source>
        <dbReference type="ARBA" id="ARBA00022989"/>
    </source>
</evidence>
<keyword evidence="2" id="KW-1003">Cell membrane</keyword>
<evidence type="ECO:0000313" key="8">
    <source>
        <dbReference type="Proteomes" id="UP001081283"/>
    </source>
</evidence>
<proteinExistence type="predicted"/>
<evidence type="ECO:0000256" key="1">
    <source>
        <dbReference type="ARBA" id="ARBA00004651"/>
    </source>
</evidence>
<feature type="transmembrane region" description="Helical" evidence="6">
    <location>
        <begin position="110"/>
        <end position="130"/>
    </location>
</feature>
<organism evidence="7 8">
    <name type="scientific">Hoeflea ulvae</name>
    <dbReference type="NCBI Taxonomy" id="2983764"/>
    <lineage>
        <taxon>Bacteria</taxon>
        <taxon>Pseudomonadati</taxon>
        <taxon>Pseudomonadota</taxon>
        <taxon>Alphaproteobacteria</taxon>
        <taxon>Hyphomicrobiales</taxon>
        <taxon>Rhizobiaceae</taxon>
        <taxon>Hoeflea</taxon>
    </lineage>
</organism>
<feature type="transmembrane region" description="Helical" evidence="6">
    <location>
        <begin position="43"/>
        <end position="61"/>
    </location>
</feature>
<keyword evidence="8" id="KW-1185">Reference proteome</keyword>
<evidence type="ECO:0000256" key="2">
    <source>
        <dbReference type="ARBA" id="ARBA00022475"/>
    </source>
</evidence>
<evidence type="ECO:0000256" key="3">
    <source>
        <dbReference type="ARBA" id="ARBA00022692"/>
    </source>
</evidence>
<protein>
    <submittedName>
        <fullName evidence="7">LysE family translocator</fullName>
    </submittedName>
</protein>
<keyword evidence="5 6" id="KW-0472">Membrane</keyword>
<dbReference type="Pfam" id="PF01810">
    <property type="entry name" value="LysE"/>
    <property type="match status" value="1"/>
</dbReference>
<comment type="subcellular location">
    <subcellularLocation>
        <location evidence="1">Cell membrane</location>
        <topology evidence="1">Multi-pass membrane protein</topology>
    </subcellularLocation>
</comment>
<evidence type="ECO:0000313" key="7">
    <source>
        <dbReference type="EMBL" id="MCY0095283.1"/>
    </source>
</evidence>
<feature type="transmembrane region" description="Helical" evidence="6">
    <location>
        <begin position="73"/>
        <end position="90"/>
    </location>
</feature>